<accession>A0A4C1WQW3</accession>
<gene>
    <name evidence="1" type="ORF">EVAR_36030_1</name>
</gene>
<protein>
    <submittedName>
        <fullName evidence="1">Uncharacterized protein</fullName>
    </submittedName>
</protein>
<evidence type="ECO:0000313" key="2">
    <source>
        <dbReference type="Proteomes" id="UP000299102"/>
    </source>
</evidence>
<keyword evidence="2" id="KW-1185">Reference proteome</keyword>
<dbReference type="EMBL" id="BGZK01000631">
    <property type="protein sequence ID" value="GBP53661.1"/>
    <property type="molecule type" value="Genomic_DNA"/>
</dbReference>
<proteinExistence type="predicted"/>
<name>A0A4C1WQW3_EUMVA</name>
<dbReference type="AlphaFoldDB" id="A0A4C1WQW3"/>
<reference evidence="1 2" key="1">
    <citation type="journal article" date="2019" name="Commun. Biol.">
        <title>The bagworm genome reveals a unique fibroin gene that provides high tensile strength.</title>
        <authorList>
            <person name="Kono N."/>
            <person name="Nakamura H."/>
            <person name="Ohtoshi R."/>
            <person name="Tomita M."/>
            <person name="Numata K."/>
            <person name="Arakawa K."/>
        </authorList>
    </citation>
    <scope>NUCLEOTIDE SEQUENCE [LARGE SCALE GENOMIC DNA]</scope>
</reference>
<organism evidence="1 2">
    <name type="scientific">Eumeta variegata</name>
    <name type="common">Bagworm moth</name>
    <name type="synonym">Eumeta japonica</name>
    <dbReference type="NCBI Taxonomy" id="151549"/>
    <lineage>
        <taxon>Eukaryota</taxon>
        <taxon>Metazoa</taxon>
        <taxon>Ecdysozoa</taxon>
        <taxon>Arthropoda</taxon>
        <taxon>Hexapoda</taxon>
        <taxon>Insecta</taxon>
        <taxon>Pterygota</taxon>
        <taxon>Neoptera</taxon>
        <taxon>Endopterygota</taxon>
        <taxon>Lepidoptera</taxon>
        <taxon>Glossata</taxon>
        <taxon>Ditrysia</taxon>
        <taxon>Tineoidea</taxon>
        <taxon>Psychidae</taxon>
        <taxon>Oiketicinae</taxon>
        <taxon>Eumeta</taxon>
    </lineage>
</organism>
<dbReference type="Proteomes" id="UP000299102">
    <property type="component" value="Unassembled WGS sequence"/>
</dbReference>
<comment type="caution">
    <text evidence="1">The sequence shown here is derived from an EMBL/GenBank/DDBJ whole genome shotgun (WGS) entry which is preliminary data.</text>
</comment>
<sequence>MDSSIAARVVQRRDRCCDSSAGTHTRQSTSTLHRISRCELYTHREIEDIFGQERHGQSIRARCVRRGSPLHEVIHSVTDSTTAACKNRDDCKRSTMTFWAFEIATHYEIHSQELSGVPN</sequence>
<evidence type="ECO:0000313" key="1">
    <source>
        <dbReference type="EMBL" id="GBP53661.1"/>
    </source>
</evidence>